<comment type="caution">
    <text evidence="1">The sequence shown here is derived from an EMBL/GenBank/DDBJ whole genome shotgun (WGS) entry which is preliminary data.</text>
</comment>
<sequence>MGRTGKPPASFSAAVAQQFGPVAQEWGMDGPIEDHRVLPSVEWTLDRLSYGWSQDPSDGSVSVTVSLVVAEGVLWGSLGDLVVENRLAVPQQVRRSGFLVRQVESHVEWIRRLHPTLTGAQAQEFMESGGARLTSPDSSGE</sequence>
<dbReference type="EMBL" id="JBHSQS010000006">
    <property type="protein sequence ID" value="MFC5924096.1"/>
    <property type="molecule type" value="Genomic_DNA"/>
</dbReference>
<name>A0ABW1H498_9ACTN</name>
<reference evidence="2" key="1">
    <citation type="journal article" date="2019" name="Int. J. Syst. Evol. Microbiol.">
        <title>The Global Catalogue of Microorganisms (GCM) 10K type strain sequencing project: providing services to taxonomists for standard genome sequencing and annotation.</title>
        <authorList>
            <consortium name="The Broad Institute Genomics Platform"/>
            <consortium name="The Broad Institute Genome Sequencing Center for Infectious Disease"/>
            <person name="Wu L."/>
            <person name="Ma J."/>
        </authorList>
    </citation>
    <scope>NUCLEOTIDE SEQUENCE [LARGE SCALE GENOMIC DNA]</scope>
    <source>
        <strain evidence="2">CGMCC 4.7144</strain>
    </source>
</reference>
<proteinExistence type="predicted"/>
<evidence type="ECO:0000313" key="2">
    <source>
        <dbReference type="Proteomes" id="UP001596226"/>
    </source>
</evidence>
<protein>
    <recommendedName>
        <fullName evidence="3">Immunity protein 53</fullName>
    </recommendedName>
</protein>
<evidence type="ECO:0000313" key="1">
    <source>
        <dbReference type="EMBL" id="MFC5924096.1"/>
    </source>
</evidence>
<gene>
    <name evidence="1" type="ORF">ACFQGL_12160</name>
</gene>
<organism evidence="1 2">
    <name type="scientific">Micromonospora vulcania</name>
    <dbReference type="NCBI Taxonomy" id="1441873"/>
    <lineage>
        <taxon>Bacteria</taxon>
        <taxon>Bacillati</taxon>
        <taxon>Actinomycetota</taxon>
        <taxon>Actinomycetes</taxon>
        <taxon>Micromonosporales</taxon>
        <taxon>Micromonosporaceae</taxon>
        <taxon>Micromonospora</taxon>
    </lineage>
</organism>
<dbReference type="Proteomes" id="UP001596226">
    <property type="component" value="Unassembled WGS sequence"/>
</dbReference>
<accession>A0ABW1H498</accession>
<keyword evidence="2" id="KW-1185">Reference proteome</keyword>
<evidence type="ECO:0008006" key="3">
    <source>
        <dbReference type="Google" id="ProtNLM"/>
    </source>
</evidence>
<dbReference type="RefSeq" id="WP_377510093.1">
    <property type="nucleotide sequence ID" value="NZ_JBHSQS010000006.1"/>
</dbReference>